<dbReference type="Proteomes" id="UP000241010">
    <property type="component" value="Unassembled WGS sequence"/>
</dbReference>
<sequence length="184" mass="20034">MLLPFLLGLALALSLALLRRRFAGFDAQRPADYAGKGPLLDPTVHLAGPLLCEGVIYGPTGRVASRFVAEMKGEWQGGQGVLTERFRYDSGMVQDRRWDFRLSADGALGATAADVPGGATGALAGSAMTLRYRIRLHDDAGGHVLDVNDWMYLLDNGTIINRSQFRKYGLKVAELVATLRRIET</sequence>
<gene>
    <name evidence="1" type="ORF">C5F48_01600</name>
</gene>
<accession>A0A2T4K072</accession>
<comment type="caution">
    <text evidence="1">The sequence shown here is derived from an EMBL/GenBank/DDBJ whole genome shotgun (WGS) entry which is preliminary data.</text>
</comment>
<dbReference type="RefSeq" id="WP_107662154.1">
    <property type="nucleotide sequence ID" value="NZ_PZKG01000003.1"/>
</dbReference>
<evidence type="ECO:0000313" key="1">
    <source>
        <dbReference type="EMBL" id="PTE23562.1"/>
    </source>
</evidence>
<organism evidence="1 2">
    <name type="scientific">Cereibacter changlensis JA139</name>
    <dbReference type="NCBI Taxonomy" id="1188249"/>
    <lineage>
        <taxon>Bacteria</taxon>
        <taxon>Pseudomonadati</taxon>
        <taxon>Pseudomonadota</taxon>
        <taxon>Alphaproteobacteria</taxon>
        <taxon>Rhodobacterales</taxon>
        <taxon>Paracoccaceae</taxon>
        <taxon>Cereibacter</taxon>
    </lineage>
</organism>
<keyword evidence="2" id="KW-1185">Reference proteome</keyword>
<dbReference type="EMBL" id="PZKG01000003">
    <property type="protein sequence ID" value="PTE23562.1"/>
    <property type="molecule type" value="Genomic_DNA"/>
</dbReference>
<evidence type="ECO:0000313" key="2">
    <source>
        <dbReference type="Proteomes" id="UP000241010"/>
    </source>
</evidence>
<protein>
    <submittedName>
        <fullName evidence="1">DUF3833 domain-containing protein</fullName>
    </submittedName>
</protein>
<proteinExistence type="predicted"/>
<dbReference type="AlphaFoldDB" id="A0A2T4K072"/>
<dbReference type="InterPro" id="IPR024409">
    <property type="entry name" value="DUF3833"/>
</dbReference>
<dbReference type="Pfam" id="PF12915">
    <property type="entry name" value="DUF3833"/>
    <property type="match status" value="1"/>
</dbReference>
<dbReference type="OrthoDB" id="5296954at2"/>
<name>A0A2T4K072_9RHOB</name>
<reference evidence="1 2" key="1">
    <citation type="submission" date="2018-03" db="EMBL/GenBank/DDBJ databases">
        <title>Cereibacter changlensis.</title>
        <authorList>
            <person name="Meyer T.E."/>
            <person name="Miller S."/>
            <person name="Lodha T."/>
            <person name="Gandham S."/>
            <person name="Chintalapati S."/>
            <person name="Chintalapati V.R."/>
        </authorList>
    </citation>
    <scope>NUCLEOTIDE SEQUENCE [LARGE SCALE GENOMIC DNA]</scope>
    <source>
        <strain evidence="1 2">JA139</strain>
    </source>
</reference>